<evidence type="ECO:0000256" key="1">
    <source>
        <dbReference type="SAM" id="MobiDB-lite"/>
    </source>
</evidence>
<accession>A0A6A6R460</accession>
<evidence type="ECO:0000313" key="3">
    <source>
        <dbReference type="EMBL" id="KAF2498543.1"/>
    </source>
</evidence>
<dbReference type="AlphaFoldDB" id="A0A6A6R460"/>
<sequence>MERLTRANEAASSKTAGLDMKSFTDLAMMVDAKLDAATDGVTLEDLKLFEDVVAKMQKKMEAAMAASEGVMESAGAPNTRLEHELKREITKVEPKIGDGTITEEDANRLHSLETRAHGRTQKGGVTAHAQSIAAKKARSRGSSVSREAAWVPNYLPAAMVDITTPNPIAFLPYGVPPALAEGTSAKDTRPRGFSTDREPAMLRSLSSRSSSDIASLLRAGHESSRSAPNMAKILTKLQAQQAKQTSFREAAAAIEPKIKEAPETITKEEANLLHKLEVRAHGSTEKGGITAKAMSLARKNEAAKVEAARMSAESSKNVSDNEDEDLTLNC</sequence>
<dbReference type="InterPro" id="IPR007011">
    <property type="entry name" value="LEA_SMP_dom"/>
</dbReference>
<dbReference type="Pfam" id="PF04927">
    <property type="entry name" value="SMP"/>
    <property type="match status" value="1"/>
</dbReference>
<proteinExistence type="predicted"/>
<gene>
    <name evidence="3" type="ORF">BU16DRAFT_558598</name>
</gene>
<dbReference type="Proteomes" id="UP000799750">
    <property type="component" value="Unassembled WGS sequence"/>
</dbReference>
<keyword evidence="4" id="KW-1185">Reference proteome</keyword>
<name>A0A6A6R460_9PEZI</name>
<evidence type="ECO:0000313" key="4">
    <source>
        <dbReference type="Proteomes" id="UP000799750"/>
    </source>
</evidence>
<feature type="compositionally biased region" description="Acidic residues" evidence="1">
    <location>
        <begin position="320"/>
        <end position="330"/>
    </location>
</feature>
<protein>
    <recommendedName>
        <fullName evidence="2">SMP domain-containing protein</fullName>
    </recommendedName>
</protein>
<dbReference type="EMBL" id="MU004185">
    <property type="protein sequence ID" value="KAF2498543.1"/>
    <property type="molecule type" value="Genomic_DNA"/>
</dbReference>
<feature type="domain" description="SMP" evidence="2">
    <location>
        <begin position="93"/>
        <end position="134"/>
    </location>
</feature>
<dbReference type="OrthoDB" id="2799468at2759"/>
<reference evidence="3" key="1">
    <citation type="journal article" date="2020" name="Stud. Mycol.">
        <title>101 Dothideomycetes genomes: a test case for predicting lifestyles and emergence of pathogens.</title>
        <authorList>
            <person name="Haridas S."/>
            <person name="Albert R."/>
            <person name="Binder M."/>
            <person name="Bloem J."/>
            <person name="Labutti K."/>
            <person name="Salamov A."/>
            <person name="Andreopoulos B."/>
            <person name="Baker S."/>
            <person name="Barry K."/>
            <person name="Bills G."/>
            <person name="Bluhm B."/>
            <person name="Cannon C."/>
            <person name="Castanera R."/>
            <person name="Culley D."/>
            <person name="Daum C."/>
            <person name="Ezra D."/>
            <person name="Gonzalez J."/>
            <person name="Henrissat B."/>
            <person name="Kuo A."/>
            <person name="Liang C."/>
            <person name="Lipzen A."/>
            <person name="Lutzoni F."/>
            <person name="Magnuson J."/>
            <person name="Mondo S."/>
            <person name="Nolan M."/>
            <person name="Ohm R."/>
            <person name="Pangilinan J."/>
            <person name="Park H.-J."/>
            <person name="Ramirez L."/>
            <person name="Alfaro M."/>
            <person name="Sun H."/>
            <person name="Tritt A."/>
            <person name="Yoshinaga Y."/>
            <person name="Zwiers L.-H."/>
            <person name="Turgeon B."/>
            <person name="Goodwin S."/>
            <person name="Spatafora J."/>
            <person name="Crous P."/>
            <person name="Grigoriev I."/>
        </authorList>
    </citation>
    <scope>NUCLEOTIDE SEQUENCE</scope>
    <source>
        <strain evidence="3">CBS 269.34</strain>
    </source>
</reference>
<feature type="region of interest" description="Disordered" evidence="1">
    <location>
        <begin position="119"/>
        <end position="139"/>
    </location>
</feature>
<feature type="region of interest" description="Disordered" evidence="1">
    <location>
        <begin position="307"/>
        <end position="330"/>
    </location>
</feature>
<organism evidence="3 4">
    <name type="scientific">Lophium mytilinum</name>
    <dbReference type="NCBI Taxonomy" id="390894"/>
    <lineage>
        <taxon>Eukaryota</taxon>
        <taxon>Fungi</taxon>
        <taxon>Dikarya</taxon>
        <taxon>Ascomycota</taxon>
        <taxon>Pezizomycotina</taxon>
        <taxon>Dothideomycetes</taxon>
        <taxon>Pleosporomycetidae</taxon>
        <taxon>Mytilinidiales</taxon>
        <taxon>Mytilinidiaceae</taxon>
        <taxon>Lophium</taxon>
    </lineage>
</organism>
<evidence type="ECO:0000259" key="2">
    <source>
        <dbReference type="Pfam" id="PF04927"/>
    </source>
</evidence>